<dbReference type="PANTHER" id="PTHR35337">
    <property type="entry name" value="SLR1478 PROTEIN"/>
    <property type="match status" value="1"/>
</dbReference>
<protein>
    <submittedName>
        <fullName evidence="2">Stage II sporulation protein M</fullName>
    </submittedName>
</protein>
<proteinExistence type="predicted"/>
<feature type="transmembrane region" description="Helical" evidence="1">
    <location>
        <begin position="107"/>
        <end position="128"/>
    </location>
</feature>
<dbReference type="AlphaFoldDB" id="A0AAU7QIS5"/>
<feature type="transmembrane region" description="Helical" evidence="1">
    <location>
        <begin position="261"/>
        <end position="284"/>
    </location>
</feature>
<dbReference type="Pfam" id="PF01944">
    <property type="entry name" value="SpoIIM"/>
    <property type="match status" value="1"/>
</dbReference>
<evidence type="ECO:0000256" key="1">
    <source>
        <dbReference type="SAM" id="Phobius"/>
    </source>
</evidence>
<feature type="transmembrane region" description="Helical" evidence="1">
    <location>
        <begin position="296"/>
        <end position="315"/>
    </location>
</feature>
<keyword evidence="1" id="KW-0472">Membrane</keyword>
<organism evidence="2">
    <name type="scientific">Rhodanobacter sp. IGA1.0</name>
    <dbReference type="NCBI Taxonomy" id="3158582"/>
    <lineage>
        <taxon>Bacteria</taxon>
        <taxon>Pseudomonadati</taxon>
        <taxon>Pseudomonadota</taxon>
        <taxon>Gammaproteobacteria</taxon>
        <taxon>Lysobacterales</taxon>
        <taxon>Rhodanobacteraceae</taxon>
        <taxon>Rhodanobacter</taxon>
    </lineage>
</organism>
<feature type="transmembrane region" description="Helical" evidence="1">
    <location>
        <begin position="201"/>
        <end position="222"/>
    </location>
</feature>
<gene>
    <name evidence="2" type="ORF">ABNK63_13055</name>
</gene>
<reference evidence="2" key="1">
    <citation type="submission" date="2024-06" db="EMBL/GenBank/DDBJ databases">
        <authorList>
            <person name="Sun Y."/>
        </authorList>
    </citation>
    <scope>NUCLEOTIDE SEQUENCE</scope>
    <source>
        <strain evidence="2">IGA1.0</strain>
    </source>
</reference>
<name>A0AAU7QIS5_9GAMM</name>
<dbReference type="EMBL" id="CP157948">
    <property type="protein sequence ID" value="XBS89314.1"/>
    <property type="molecule type" value="Genomic_DNA"/>
</dbReference>
<evidence type="ECO:0000313" key="2">
    <source>
        <dbReference type="EMBL" id="XBS89314.1"/>
    </source>
</evidence>
<keyword evidence="1" id="KW-0812">Transmembrane</keyword>
<feature type="transmembrane region" description="Helical" evidence="1">
    <location>
        <begin position="228"/>
        <end position="249"/>
    </location>
</feature>
<sequence length="325" mass="35640">MKQERFVALHSREWDHLQSWLNALDRQAKRTLRQEQALDFPASYRRICHHLALARGRGYSHEVTERLQRIVQQGHRVLYQPPAPRWHRVIAFLVAGFPRLVRAQWRCMLAAAVLFYVPALVTLVLMQLRPELAHTVFSSAQLAQFEKMYDPANAQIGRSSGTDLHMFGFYVMNNVSIAFRSFASGLVFGVGAIYVLGANGLLIGGVAGHLTAIGYGGPFWRFVAAHSAFELTALVIAGGAGLRLGLTLLSPGRQRRGPALVAAGWIGAQLALGAFAMLVVAAFVEAYWSSIASLSDAVKFGSAAVLWVLVLGWLWRGGRAGRHGA</sequence>
<accession>A0AAU7QIS5</accession>
<dbReference type="RefSeq" id="WP_007804137.1">
    <property type="nucleotide sequence ID" value="NZ_CP157948.1"/>
</dbReference>
<dbReference type="PANTHER" id="PTHR35337:SF1">
    <property type="entry name" value="SLR1478 PROTEIN"/>
    <property type="match status" value="1"/>
</dbReference>
<dbReference type="InterPro" id="IPR002798">
    <property type="entry name" value="SpoIIM-like"/>
</dbReference>
<feature type="transmembrane region" description="Helical" evidence="1">
    <location>
        <begin position="177"/>
        <end position="196"/>
    </location>
</feature>
<keyword evidence="1" id="KW-1133">Transmembrane helix</keyword>